<dbReference type="Gene3D" id="2.60.40.10">
    <property type="entry name" value="Immunoglobulins"/>
    <property type="match status" value="1"/>
</dbReference>
<dbReference type="PANTHER" id="PTHR34700:SF4">
    <property type="entry name" value="PHAGE-LIKE ELEMENT PBSX PROTEIN XKDP"/>
    <property type="match status" value="1"/>
</dbReference>
<comment type="caution">
    <text evidence="3">The sequence shown here is derived from an EMBL/GenBank/DDBJ whole genome shotgun (WGS) entry which is preliminary data.</text>
</comment>
<evidence type="ECO:0000313" key="4">
    <source>
        <dbReference type="Proteomes" id="UP000535501"/>
    </source>
</evidence>
<dbReference type="CDD" id="cd00118">
    <property type="entry name" value="LysM"/>
    <property type="match status" value="1"/>
</dbReference>
<dbReference type="Pfam" id="PF01476">
    <property type="entry name" value="LysM"/>
    <property type="match status" value="1"/>
</dbReference>
<accession>A0A7X0DDD3</accession>
<dbReference type="InterPro" id="IPR052196">
    <property type="entry name" value="Bact_Kbp"/>
</dbReference>
<dbReference type="InterPro" id="IPR041498">
    <property type="entry name" value="Big_6"/>
</dbReference>
<feature type="compositionally biased region" description="Low complexity" evidence="1">
    <location>
        <begin position="72"/>
        <end position="82"/>
    </location>
</feature>
<feature type="compositionally biased region" description="Low complexity" evidence="1">
    <location>
        <begin position="91"/>
        <end position="103"/>
    </location>
</feature>
<protein>
    <submittedName>
        <fullName evidence="3">Nucleoid-associated protein YgaU</fullName>
    </submittedName>
</protein>
<dbReference type="AlphaFoldDB" id="A0A7X0DDD3"/>
<sequence length="583" mass="59631">MRNRAGWLALSVLAVATLLMVFFVLPRISDEGQQITDKINEAGETVKEAVTQKQETEIGSAAPATGASTDVASAPPIATPADAPQPPASAPVPEAASQAPATSAAPAFDVLRVEPNGSTVIAGRAEPDATVEVAAGDKIIAAIKAGPSGDFAIVLDQPLPAGDHQLVLRATGKNGETVLSDETATVSVPETEDGKLLAMVTKPGKASRLINVPAAGNTDADLASVDTGNASPAFPELPGAASDLVATAPPISPTLPAAAPESPRAQTPVADIQISAVEIEGSRLFIAGRAPSGASLLGFANDQTVGRAKATNDGNFVIEGVIDLPVGNHTIAVELMDGAGKTALRVEVPFNRPAGAQVAAVAGQNGPGSVSAIDDGAFDKLRNEAARAFALLKGLYENGRQPSAEELAAARSGTVIALKSLSEYRLPAGASADARDIVDQAARQAGEALAAIDGLPAQPEAVGTALPELASTIEAAVGPVIAESGDIGNGASEQAAATGPKTIEQAPLTQARNSVIIRRGDTLWQISRRVYGQGVRYTTIYLANQDLINNPDLIEPGQIFGVPDEALPDAEELHRKRLQKQQR</sequence>
<dbReference type="InterPro" id="IPR018392">
    <property type="entry name" value="LysM"/>
</dbReference>
<feature type="domain" description="LysM" evidence="2">
    <location>
        <begin position="513"/>
        <end position="562"/>
    </location>
</feature>
<gene>
    <name evidence="3" type="ORF">HNQ75_000953</name>
</gene>
<organism evidence="3 4">
    <name type="scientific">Pseudorhizobium flavum</name>
    <dbReference type="NCBI Taxonomy" id="1335061"/>
    <lineage>
        <taxon>Bacteria</taxon>
        <taxon>Pseudomonadati</taxon>
        <taxon>Pseudomonadota</taxon>
        <taxon>Alphaproteobacteria</taxon>
        <taxon>Hyphomicrobiales</taxon>
        <taxon>Rhizobiaceae</taxon>
        <taxon>Rhizobium/Agrobacterium group</taxon>
        <taxon>Pseudorhizobium</taxon>
    </lineage>
</organism>
<dbReference type="InterPro" id="IPR013783">
    <property type="entry name" value="Ig-like_fold"/>
</dbReference>
<dbReference type="RefSeq" id="WP_077547870.1">
    <property type="nucleotide sequence ID" value="NZ_JACHEJ010000002.1"/>
</dbReference>
<dbReference type="PANTHER" id="PTHR34700">
    <property type="entry name" value="POTASSIUM BINDING PROTEIN KBP"/>
    <property type="match status" value="1"/>
</dbReference>
<feature type="region of interest" description="Disordered" evidence="1">
    <location>
        <begin position="52"/>
        <end position="103"/>
    </location>
</feature>
<keyword evidence="4" id="KW-1185">Reference proteome</keyword>
<dbReference type="EMBL" id="JACHEJ010000002">
    <property type="protein sequence ID" value="MBB6178999.1"/>
    <property type="molecule type" value="Genomic_DNA"/>
</dbReference>
<dbReference type="Gene3D" id="3.10.350.10">
    <property type="entry name" value="LysM domain"/>
    <property type="match status" value="1"/>
</dbReference>
<dbReference type="PROSITE" id="PS51782">
    <property type="entry name" value="LYSM"/>
    <property type="match status" value="1"/>
</dbReference>
<reference evidence="3 4" key="1">
    <citation type="submission" date="2020-08" db="EMBL/GenBank/DDBJ databases">
        <title>Genomic Encyclopedia of Type Strains, Phase IV (KMG-IV): sequencing the most valuable type-strain genomes for metagenomic binning, comparative biology and taxonomic classification.</title>
        <authorList>
            <person name="Goeker M."/>
        </authorList>
    </citation>
    <scope>NUCLEOTIDE SEQUENCE [LARGE SCALE GENOMIC DNA]</scope>
    <source>
        <strain evidence="3 4">DSM 102134</strain>
    </source>
</reference>
<evidence type="ECO:0000259" key="2">
    <source>
        <dbReference type="PROSITE" id="PS51782"/>
    </source>
</evidence>
<evidence type="ECO:0000256" key="1">
    <source>
        <dbReference type="SAM" id="MobiDB-lite"/>
    </source>
</evidence>
<name>A0A7X0DDD3_9HYPH</name>
<evidence type="ECO:0000313" key="3">
    <source>
        <dbReference type="EMBL" id="MBB6178999.1"/>
    </source>
</evidence>
<dbReference type="Proteomes" id="UP000535501">
    <property type="component" value="Unassembled WGS sequence"/>
</dbReference>
<dbReference type="Pfam" id="PF17936">
    <property type="entry name" value="Big_6"/>
    <property type="match status" value="1"/>
</dbReference>
<proteinExistence type="predicted"/>
<dbReference type="InterPro" id="IPR036779">
    <property type="entry name" value="LysM_dom_sf"/>
</dbReference>